<keyword evidence="4" id="KW-1185">Reference proteome</keyword>
<dbReference type="EMBL" id="JAAVUN010000011">
    <property type="protein sequence ID" value="NKE09697.1"/>
    <property type="molecule type" value="Genomic_DNA"/>
</dbReference>
<accession>A0A846TWU3</accession>
<evidence type="ECO:0000313" key="3">
    <source>
        <dbReference type="EMBL" id="NKE09697.1"/>
    </source>
</evidence>
<feature type="domain" description="SseB protein N-terminal" evidence="2">
    <location>
        <begin position="59"/>
        <end position="181"/>
    </location>
</feature>
<dbReference type="Pfam" id="PF07179">
    <property type="entry name" value="SseB"/>
    <property type="match status" value="1"/>
</dbReference>
<feature type="region of interest" description="Disordered" evidence="1">
    <location>
        <begin position="21"/>
        <end position="51"/>
    </location>
</feature>
<reference evidence="3 4" key="1">
    <citation type="submission" date="2020-02" db="EMBL/GenBank/DDBJ databases">
        <authorList>
            <person name="Sun Q."/>
        </authorList>
    </citation>
    <scope>NUCLEOTIDE SEQUENCE [LARGE SCALE GENOMIC DNA]</scope>
    <source>
        <strain evidence="3 4">YIM 13062</strain>
    </source>
</reference>
<dbReference type="RefSeq" id="WP_047689794.1">
    <property type="nucleotide sequence ID" value="NZ_JAAVUN010000011.1"/>
</dbReference>
<dbReference type="InterPro" id="IPR009839">
    <property type="entry name" value="SseB_N"/>
</dbReference>
<proteinExistence type="predicted"/>
<sequence length="314" mass="32686">MSERTPDGSRPLPPHIAAQLRSAGGETDTGGRPWAGRDLAHGHHHQFPHDDGAADAALERTFEQWQNGLVDETDVVAALADTRLFVPVMAEVSHSEITAEGLVADKEADMSLVTLQAADGRKAQPVFTSDRLIPQWHAQARPVAAQVRKIAIAAVKDGTELLVLNPGAGSPFVVRRPALWAVAKGETWVPSYASAPVSQAVLNAALGLDGVAGANVRPGRGVDAVASAHVAGTADSARSHAALHGSDTAQSGSDAALRGGGSGPELTVVLQLLPGMDQHKLNQVLSAFQNRLSTQSVVAGQVDSLEISLETARI</sequence>
<name>A0A846TWU3_9MICC</name>
<evidence type="ECO:0000313" key="4">
    <source>
        <dbReference type="Proteomes" id="UP000521379"/>
    </source>
</evidence>
<evidence type="ECO:0000259" key="2">
    <source>
        <dbReference type="Pfam" id="PF07179"/>
    </source>
</evidence>
<dbReference type="Proteomes" id="UP000521379">
    <property type="component" value="Unassembled WGS sequence"/>
</dbReference>
<evidence type="ECO:0000256" key="1">
    <source>
        <dbReference type="SAM" id="MobiDB-lite"/>
    </source>
</evidence>
<feature type="region of interest" description="Disordered" evidence="1">
    <location>
        <begin position="237"/>
        <end position="260"/>
    </location>
</feature>
<protein>
    <submittedName>
        <fullName evidence="3">SseB family protein</fullName>
    </submittedName>
</protein>
<dbReference type="AlphaFoldDB" id="A0A846TWU3"/>
<gene>
    <name evidence="3" type="ORF">GTW58_07060</name>
</gene>
<comment type="caution">
    <text evidence="3">The sequence shown here is derived from an EMBL/GenBank/DDBJ whole genome shotgun (WGS) entry which is preliminary data.</text>
</comment>
<organism evidence="3 4">
    <name type="scientific">Kocuria subflava</name>
    <dbReference type="NCBI Taxonomy" id="1736139"/>
    <lineage>
        <taxon>Bacteria</taxon>
        <taxon>Bacillati</taxon>
        <taxon>Actinomycetota</taxon>
        <taxon>Actinomycetes</taxon>
        <taxon>Micrococcales</taxon>
        <taxon>Micrococcaceae</taxon>
        <taxon>Kocuria</taxon>
    </lineage>
</organism>